<comment type="catalytic activity">
    <reaction evidence="10">
        <text>L-threonyl-[protein] + ATP = O-phospho-L-threonyl-[protein] + ADP + H(+)</text>
        <dbReference type="Rhea" id="RHEA:46608"/>
        <dbReference type="Rhea" id="RHEA-COMP:11060"/>
        <dbReference type="Rhea" id="RHEA-COMP:11605"/>
        <dbReference type="ChEBI" id="CHEBI:15378"/>
        <dbReference type="ChEBI" id="CHEBI:30013"/>
        <dbReference type="ChEBI" id="CHEBI:30616"/>
        <dbReference type="ChEBI" id="CHEBI:61977"/>
        <dbReference type="ChEBI" id="CHEBI:456216"/>
        <dbReference type="EC" id="2.7.11.1"/>
    </reaction>
</comment>
<evidence type="ECO:0000313" key="14">
    <source>
        <dbReference type="EMBL" id="CAL1547978.1"/>
    </source>
</evidence>
<proteinExistence type="inferred from homology"/>
<evidence type="ECO:0000256" key="4">
    <source>
        <dbReference type="ARBA" id="ARBA00022527"/>
    </source>
</evidence>
<dbReference type="EMBL" id="CAXITT010001129">
    <property type="protein sequence ID" value="CAL1547978.1"/>
    <property type="molecule type" value="Genomic_DNA"/>
</dbReference>
<keyword evidence="4" id="KW-0723">Serine/threonine-protein kinase</keyword>
<feature type="non-terminal residue" evidence="14">
    <location>
        <position position="1"/>
    </location>
</feature>
<evidence type="ECO:0000259" key="13">
    <source>
        <dbReference type="PROSITE" id="PS50011"/>
    </source>
</evidence>
<feature type="compositionally biased region" description="Basic and acidic residues" evidence="12">
    <location>
        <begin position="335"/>
        <end position="344"/>
    </location>
</feature>
<accession>A0AAV2ILA3</accession>
<keyword evidence="6" id="KW-0547">Nucleotide-binding</keyword>
<dbReference type="PROSITE" id="PS00108">
    <property type="entry name" value="PROTEIN_KINASE_ST"/>
    <property type="match status" value="1"/>
</dbReference>
<dbReference type="InterPro" id="IPR050236">
    <property type="entry name" value="Ser_Thr_kinase_AGC"/>
</dbReference>
<comment type="catalytic activity">
    <reaction evidence="11">
        <text>L-seryl-[protein] + ATP = O-phospho-L-seryl-[protein] + ADP + H(+)</text>
        <dbReference type="Rhea" id="RHEA:17989"/>
        <dbReference type="Rhea" id="RHEA-COMP:9863"/>
        <dbReference type="Rhea" id="RHEA-COMP:11604"/>
        <dbReference type="ChEBI" id="CHEBI:15378"/>
        <dbReference type="ChEBI" id="CHEBI:29999"/>
        <dbReference type="ChEBI" id="CHEBI:30616"/>
        <dbReference type="ChEBI" id="CHEBI:83421"/>
        <dbReference type="ChEBI" id="CHEBI:456216"/>
        <dbReference type="EC" id="2.7.11.1"/>
    </reaction>
</comment>
<feature type="region of interest" description="Disordered" evidence="12">
    <location>
        <begin position="307"/>
        <end position="347"/>
    </location>
</feature>
<dbReference type="PANTHER" id="PTHR24356">
    <property type="entry name" value="SERINE/THREONINE-PROTEIN KINASE"/>
    <property type="match status" value="1"/>
</dbReference>
<dbReference type="Pfam" id="PF00069">
    <property type="entry name" value="Pkinase"/>
    <property type="match status" value="2"/>
</dbReference>
<dbReference type="Proteomes" id="UP001497497">
    <property type="component" value="Unassembled WGS sequence"/>
</dbReference>
<dbReference type="GO" id="GO:0005524">
    <property type="term" value="F:ATP binding"/>
    <property type="evidence" value="ECO:0007669"/>
    <property type="project" value="UniProtKB-KW"/>
</dbReference>
<comment type="similarity">
    <text evidence="1">Belongs to the protein kinase superfamily. AGC Ser/Thr protein kinase family.</text>
</comment>
<name>A0AAV2ILA3_LYMST</name>
<evidence type="ECO:0000256" key="5">
    <source>
        <dbReference type="ARBA" id="ARBA00022679"/>
    </source>
</evidence>
<reference evidence="14 15" key="1">
    <citation type="submission" date="2024-04" db="EMBL/GenBank/DDBJ databases">
        <authorList>
            <consortium name="Genoscope - CEA"/>
            <person name="William W."/>
        </authorList>
    </citation>
    <scope>NUCLEOTIDE SEQUENCE [LARGE SCALE GENOMIC DNA]</scope>
</reference>
<dbReference type="FunFam" id="1.10.510.10:FF:000604">
    <property type="entry name" value="AGC protein kinase"/>
    <property type="match status" value="1"/>
</dbReference>
<dbReference type="EC" id="2.7.11.1" evidence="2"/>
<dbReference type="SUPFAM" id="SSF56112">
    <property type="entry name" value="Protein kinase-like (PK-like)"/>
    <property type="match status" value="1"/>
</dbReference>
<evidence type="ECO:0000256" key="10">
    <source>
        <dbReference type="ARBA" id="ARBA00047899"/>
    </source>
</evidence>
<dbReference type="AlphaFoldDB" id="A0AAV2ILA3"/>
<dbReference type="InterPro" id="IPR000719">
    <property type="entry name" value="Prot_kinase_dom"/>
</dbReference>
<protein>
    <recommendedName>
        <fullName evidence="3">Serine/threonine-protein kinase greatwall</fullName>
        <ecNumber evidence="2">2.7.11.1</ecNumber>
    </recommendedName>
    <alternativeName>
        <fullName evidence="9">Microtubule-associated serine/threonine-protein kinase-like</fullName>
    </alternativeName>
</protein>
<comment type="caution">
    <text evidence="14">The sequence shown here is derived from an EMBL/GenBank/DDBJ whole genome shotgun (WGS) entry which is preliminary data.</text>
</comment>
<evidence type="ECO:0000313" key="15">
    <source>
        <dbReference type="Proteomes" id="UP001497497"/>
    </source>
</evidence>
<dbReference type="InterPro" id="IPR011009">
    <property type="entry name" value="Kinase-like_dom_sf"/>
</dbReference>
<evidence type="ECO:0000256" key="3">
    <source>
        <dbReference type="ARBA" id="ARBA00022148"/>
    </source>
</evidence>
<dbReference type="GO" id="GO:0005634">
    <property type="term" value="C:nucleus"/>
    <property type="evidence" value="ECO:0007669"/>
    <property type="project" value="TreeGrafter"/>
</dbReference>
<feature type="region of interest" description="Disordered" evidence="12">
    <location>
        <begin position="425"/>
        <end position="445"/>
    </location>
</feature>
<dbReference type="InterPro" id="IPR008271">
    <property type="entry name" value="Ser/Thr_kinase_AS"/>
</dbReference>
<dbReference type="GO" id="GO:0004674">
    <property type="term" value="F:protein serine/threonine kinase activity"/>
    <property type="evidence" value="ECO:0007669"/>
    <property type="project" value="UniProtKB-KW"/>
</dbReference>
<feature type="compositionally biased region" description="Polar residues" evidence="12">
    <location>
        <begin position="307"/>
        <end position="316"/>
    </location>
</feature>
<dbReference type="PANTHER" id="PTHR24356:SF1">
    <property type="entry name" value="SERINE_THREONINE-PROTEIN KINASE GREATWALL"/>
    <property type="match status" value="1"/>
</dbReference>
<evidence type="ECO:0000256" key="2">
    <source>
        <dbReference type="ARBA" id="ARBA00012513"/>
    </source>
</evidence>
<evidence type="ECO:0000256" key="7">
    <source>
        <dbReference type="ARBA" id="ARBA00022777"/>
    </source>
</evidence>
<evidence type="ECO:0000256" key="9">
    <source>
        <dbReference type="ARBA" id="ARBA00033099"/>
    </source>
</evidence>
<keyword evidence="8" id="KW-0067">ATP-binding</keyword>
<evidence type="ECO:0000256" key="8">
    <source>
        <dbReference type="ARBA" id="ARBA00022840"/>
    </source>
</evidence>
<keyword evidence="15" id="KW-1185">Reference proteome</keyword>
<dbReference type="PROSITE" id="PS50011">
    <property type="entry name" value="PROTEIN_KINASE_DOM"/>
    <property type="match status" value="1"/>
</dbReference>
<evidence type="ECO:0000256" key="11">
    <source>
        <dbReference type="ARBA" id="ARBA00048679"/>
    </source>
</evidence>
<gene>
    <name evidence="14" type="ORF">GSLYS_00021295001</name>
</gene>
<sequence>KVWLGHKKTNPEKMYAIKVMKKQDLINKNLISQVTAERDAQARSRSPFVVQLYYSIQSRQNILLIMEYMIGGDVKSLLIMYGYFPEDMSCMYTAEVALALEYLHKRGIVHRDLKPENMLISDRGHIKLTDFGLSKIALEYPGSMTPIDHRFANMWDLRTPGQVLSLKSSLDFKSRLYNSFGSTPPVLSLTSTLQDSLSWRSSSASDSESRRACKLLQLSFMSSEYLLVQCSETSGLVIGDKLRNIPPQPNLAHTGLTSEISTLALKDIVAGVQSRSISFKNSNPAVSSDTPVLRKPLILRSNSVERTPGTRLQTPMHTPANRLHTPMRTPKSVRRGTEPQEDAGRILGTPDYLAPEILLQKPHGFAVDWWALGVCLYEFLTGLPPFNDQTPEAVFENILNRNITWPTDDEALSHDAVAAVQALLTPEPDQRPAAKGNSVHNSSLY</sequence>
<dbReference type="Gene3D" id="1.10.510.10">
    <property type="entry name" value="Transferase(Phosphotransferase) domain 1"/>
    <property type="match status" value="2"/>
</dbReference>
<dbReference type="SMART" id="SM00220">
    <property type="entry name" value="S_TKc"/>
    <property type="match status" value="1"/>
</dbReference>
<feature type="non-terminal residue" evidence="14">
    <location>
        <position position="445"/>
    </location>
</feature>
<evidence type="ECO:0000256" key="1">
    <source>
        <dbReference type="ARBA" id="ARBA00009903"/>
    </source>
</evidence>
<organism evidence="14 15">
    <name type="scientific">Lymnaea stagnalis</name>
    <name type="common">Great pond snail</name>
    <name type="synonym">Helix stagnalis</name>
    <dbReference type="NCBI Taxonomy" id="6523"/>
    <lineage>
        <taxon>Eukaryota</taxon>
        <taxon>Metazoa</taxon>
        <taxon>Spiralia</taxon>
        <taxon>Lophotrochozoa</taxon>
        <taxon>Mollusca</taxon>
        <taxon>Gastropoda</taxon>
        <taxon>Heterobranchia</taxon>
        <taxon>Euthyneura</taxon>
        <taxon>Panpulmonata</taxon>
        <taxon>Hygrophila</taxon>
        <taxon>Lymnaeoidea</taxon>
        <taxon>Lymnaeidae</taxon>
        <taxon>Lymnaea</taxon>
    </lineage>
</organism>
<evidence type="ECO:0000256" key="12">
    <source>
        <dbReference type="SAM" id="MobiDB-lite"/>
    </source>
</evidence>
<dbReference type="GO" id="GO:0035556">
    <property type="term" value="P:intracellular signal transduction"/>
    <property type="evidence" value="ECO:0007669"/>
    <property type="project" value="TreeGrafter"/>
</dbReference>
<evidence type="ECO:0000256" key="6">
    <source>
        <dbReference type="ARBA" id="ARBA00022741"/>
    </source>
</evidence>
<feature type="domain" description="Protein kinase" evidence="13">
    <location>
        <begin position="1"/>
        <end position="444"/>
    </location>
</feature>
<keyword evidence="5" id="KW-0808">Transferase</keyword>
<keyword evidence="7" id="KW-0418">Kinase</keyword>
<dbReference type="Gene3D" id="3.30.200.20">
    <property type="entry name" value="Phosphorylase Kinase, domain 1"/>
    <property type="match status" value="1"/>
</dbReference>